<protein>
    <submittedName>
        <fullName evidence="1">Uncharacterized protein</fullName>
    </submittedName>
</protein>
<accession>A0A7J6TB96</accession>
<comment type="caution">
    <text evidence="1">The sequence shown here is derived from an EMBL/GenBank/DDBJ whole genome shotgun (WGS) entry which is preliminary data.</text>
</comment>
<dbReference type="EMBL" id="JABANM010008467">
    <property type="protein sequence ID" value="KAF4742559.1"/>
    <property type="molecule type" value="Genomic_DNA"/>
</dbReference>
<evidence type="ECO:0000313" key="1">
    <source>
        <dbReference type="EMBL" id="KAF4742559.1"/>
    </source>
</evidence>
<dbReference type="Proteomes" id="UP000574390">
    <property type="component" value="Unassembled WGS sequence"/>
</dbReference>
<dbReference type="AlphaFoldDB" id="A0A7J6TB96"/>
<reference evidence="1 2" key="1">
    <citation type="submission" date="2020-04" db="EMBL/GenBank/DDBJ databases">
        <title>Perkinsus olseni comparative genomics.</title>
        <authorList>
            <person name="Bogema D.R."/>
        </authorList>
    </citation>
    <scope>NUCLEOTIDE SEQUENCE [LARGE SCALE GENOMIC DNA]</scope>
    <source>
        <strain evidence="1">ATCC PRA-205</strain>
    </source>
</reference>
<organism evidence="1 2">
    <name type="scientific">Perkinsus olseni</name>
    <name type="common">Perkinsus atlanticus</name>
    <dbReference type="NCBI Taxonomy" id="32597"/>
    <lineage>
        <taxon>Eukaryota</taxon>
        <taxon>Sar</taxon>
        <taxon>Alveolata</taxon>
        <taxon>Perkinsozoa</taxon>
        <taxon>Perkinsea</taxon>
        <taxon>Perkinsida</taxon>
        <taxon>Perkinsidae</taxon>
        <taxon>Perkinsus</taxon>
    </lineage>
</organism>
<name>A0A7J6TB96_PEROL</name>
<gene>
    <name evidence="1" type="ORF">FOZ62_000865</name>
</gene>
<evidence type="ECO:0000313" key="2">
    <source>
        <dbReference type="Proteomes" id="UP000574390"/>
    </source>
</evidence>
<sequence length="495" mass="53781">MQQSCSHARRLFATAAAGPLGAAKLDRLVRSESARRRPARDVLMCFTGLTTAQKRAIPRRTMEAAFDLLRDRRQLGLSALDMSGAVVSFGVYSDAFLEELLSWQIDQGPSVYGQFPPLLTQSLWVAKGKLHRRAVEKYVDFAAGSLAQTDGVGDILSNLKPGEMYNLLEVFGSNSDKGTWQRAFEEVCNFVARDVYLSHLSLRDLAMIMAAFVRSKGSVEAPGLSHVMPSLTGAVSTLLSSGGSAGRIRPDWAALIANSIAKALSHPADDKVRLVMSRLLSETLKDGKEPDNIAKVYLAAAKLELLPPTSSSHWLHARINISVPALTMLMLSGALSRSAQLFRAAVVVLARRAFIDGLSEACKYQIITGMLGMWPISDPTLEELRAVRRVLNGVGIADLQASSSSFARIASTRDHVGCLETLRGSLHGSNGSVSPPYHIVTEAFALPYWIDIVMLPMGRSTGESNSSVLRRTNYQHATSKFLESPFRAEPHANSS</sequence>
<proteinExistence type="predicted"/>